<name>A0ABW2QYQ5_9NEIS</name>
<dbReference type="CDD" id="cd02440">
    <property type="entry name" value="AdoMet_MTases"/>
    <property type="match status" value="1"/>
</dbReference>
<dbReference type="Proteomes" id="UP001596473">
    <property type="component" value="Unassembled WGS sequence"/>
</dbReference>
<evidence type="ECO:0000256" key="4">
    <source>
        <dbReference type="ARBA" id="ARBA00022679"/>
    </source>
</evidence>
<comment type="catalytic activity">
    <reaction evidence="6">
        <text>adenosine(1618) in 23S rRNA + S-adenosyl-L-methionine = N(6)-methyladenosine(1618) in 23S rRNA + S-adenosyl-L-homocysteine + H(+)</text>
        <dbReference type="Rhea" id="RHEA:16497"/>
        <dbReference type="Rhea" id="RHEA-COMP:10229"/>
        <dbReference type="Rhea" id="RHEA-COMP:10231"/>
        <dbReference type="ChEBI" id="CHEBI:15378"/>
        <dbReference type="ChEBI" id="CHEBI:57856"/>
        <dbReference type="ChEBI" id="CHEBI:59789"/>
        <dbReference type="ChEBI" id="CHEBI:74411"/>
        <dbReference type="ChEBI" id="CHEBI:74449"/>
        <dbReference type="EC" id="2.1.1.181"/>
    </reaction>
</comment>
<evidence type="ECO:0000256" key="1">
    <source>
        <dbReference type="ARBA" id="ARBA00022490"/>
    </source>
</evidence>
<keyword evidence="4 6" id="KW-0808">Transferase</keyword>
<comment type="subcellular location">
    <subcellularLocation>
        <location evidence="6">Cytoplasm</location>
    </subcellularLocation>
</comment>
<proteinExistence type="inferred from homology"/>
<dbReference type="InterPro" id="IPR010286">
    <property type="entry name" value="METTL16/RlmF"/>
</dbReference>
<dbReference type="GO" id="GO:0052907">
    <property type="term" value="F:23S rRNA (adenine(1618)-N(6))-methyltransferase activity"/>
    <property type="evidence" value="ECO:0007669"/>
    <property type="project" value="UniProtKB-EC"/>
</dbReference>
<dbReference type="EC" id="2.1.1.181" evidence="6"/>
<protein>
    <recommendedName>
        <fullName evidence="6">Ribosomal RNA large subunit methyltransferase F</fullName>
        <ecNumber evidence="6">2.1.1.181</ecNumber>
    </recommendedName>
    <alternativeName>
        <fullName evidence="6">23S rRNA mA1618 methyltransferase</fullName>
    </alternativeName>
    <alternativeName>
        <fullName evidence="6">rRNA adenine N-6-methyltransferase</fullName>
    </alternativeName>
</protein>
<dbReference type="PANTHER" id="PTHR13393">
    <property type="entry name" value="SAM-DEPENDENT METHYLTRANSFERASE"/>
    <property type="match status" value="1"/>
</dbReference>
<dbReference type="EMBL" id="JBHTBQ010000026">
    <property type="protein sequence ID" value="MFC7420685.1"/>
    <property type="molecule type" value="Genomic_DNA"/>
</dbReference>
<evidence type="ECO:0000313" key="7">
    <source>
        <dbReference type="EMBL" id="MFC7420685.1"/>
    </source>
</evidence>
<keyword evidence="2 6" id="KW-0698">rRNA processing</keyword>
<accession>A0ABW2QYQ5</accession>
<comment type="function">
    <text evidence="6">Specifically methylates the adenine in position 1618 of 23S rRNA.</text>
</comment>
<dbReference type="PANTHER" id="PTHR13393:SF0">
    <property type="entry name" value="RNA N6-ADENOSINE-METHYLTRANSFERASE METTL16"/>
    <property type="match status" value="1"/>
</dbReference>
<organism evidence="7 8">
    <name type="scientific">Iodobacter arcticus</name>
    <dbReference type="NCBI Taxonomy" id="590593"/>
    <lineage>
        <taxon>Bacteria</taxon>
        <taxon>Pseudomonadati</taxon>
        <taxon>Pseudomonadota</taxon>
        <taxon>Betaproteobacteria</taxon>
        <taxon>Neisseriales</taxon>
        <taxon>Chitinibacteraceae</taxon>
        <taxon>Iodobacter</taxon>
    </lineage>
</organism>
<comment type="similarity">
    <text evidence="6">Belongs to the methyltransferase superfamily. METTL16/RlmF family.</text>
</comment>
<keyword evidence="5 6" id="KW-0949">S-adenosyl-L-methionine</keyword>
<sequence>MSEKKEFPAIKNNLHPRNPHRGRYDFPALIVSCPDLAPFVVPNAYGDESIDFADPAAVKTLNRALLSHFYGIKEWGLPEGYLCPPIPGRADYVHTMADLLATSNKGVVPRGAAVQVLDIGVGANAIYPMLGKVAYGWQFVGSDTDDLALDNAYEIFERNEVLKDGLVCRYQADAENIFEGLIQPTDLFEFTLCNPPFHSSAADAAGGTRRKLRSLGTGHAKGKGLPPPVLNFGGQSNELWCEGGEMRFVRTMISQSRPFKQQCLWFSTLVSKQDNLPLVYQALERIGAIQVKTLDMAQGNKISRVVAWSFMTEAEQKLWAKSRWRAR</sequence>
<dbReference type="SUPFAM" id="SSF53335">
    <property type="entry name" value="S-adenosyl-L-methionine-dependent methyltransferases"/>
    <property type="match status" value="1"/>
</dbReference>
<dbReference type="InterPro" id="IPR016909">
    <property type="entry name" value="rRNA_lsu_MeTfrase_F"/>
</dbReference>
<evidence type="ECO:0000256" key="3">
    <source>
        <dbReference type="ARBA" id="ARBA00022603"/>
    </source>
</evidence>
<evidence type="ECO:0000256" key="6">
    <source>
        <dbReference type="HAMAP-Rule" id="MF_01848"/>
    </source>
</evidence>
<gene>
    <name evidence="6 7" type="primary">rlmF</name>
    <name evidence="7" type="ORF">ACFQNF_12475</name>
</gene>
<keyword evidence="3 6" id="KW-0489">Methyltransferase</keyword>
<dbReference type="Gene3D" id="3.40.50.150">
    <property type="entry name" value="Vaccinia Virus protein VP39"/>
    <property type="match status" value="1"/>
</dbReference>
<dbReference type="HAMAP" id="MF_01848">
    <property type="entry name" value="23SrRNA_methyltr_F"/>
    <property type="match status" value="1"/>
</dbReference>
<dbReference type="Pfam" id="PF05971">
    <property type="entry name" value="Methyltransf_10"/>
    <property type="match status" value="1"/>
</dbReference>
<comment type="caution">
    <text evidence="7">The sequence shown here is derived from an EMBL/GenBank/DDBJ whole genome shotgun (WGS) entry which is preliminary data.</text>
</comment>
<keyword evidence="1 6" id="KW-0963">Cytoplasm</keyword>
<dbReference type="PIRSF" id="PIRSF029038">
    <property type="entry name" value="Mtase_YbiN_prd"/>
    <property type="match status" value="1"/>
</dbReference>
<dbReference type="RefSeq" id="WP_380188280.1">
    <property type="nucleotide sequence ID" value="NZ_JBHTBQ010000026.1"/>
</dbReference>
<evidence type="ECO:0000313" key="8">
    <source>
        <dbReference type="Proteomes" id="UP001596473"/>
    </source>
</evidence>
<evidence type="ECO:0000256" key="5">
    <source>
        <dbReference type="ARBA" id="ARBA00022691"/>
    </source>
</evidence>
<dbReference type="InterPro" id="IPR029063">
    <property type="entry name" value="SAM-dependent_MTases_sf"/>
</dbReference>
<evidence type="ECO:0000256" key="2">
    <source>
        <dbReference type="ARBA" id="ARBA00022552"/>
    </source>
</evidence>
<dbReference type="NCBIfam" id="NF008725">
    <property type="entry name" value="PRK11727.1"/>
    <property type="match status" value="1"/>
</dbReference>
<keyword evidence="8" id="KW-1185">Reference proteome</keyword>
<reference evidence="8" key="1">
    <citation type="journal article" date="2019" name="Int. J. Syst. Evol. Microbiol.">
        <title>The Global Catalogue of Microorganisms (GCM) 10K type strain sequencing project: providing services to taxonomists for standard genome sequencing and annotation.</title>
        <authorList>
            <consortium name="The Broad Institute Genomics Platform"/>
            <consortium name="The Broad Institute Genome Sequencing Center for Infectious Disease"/>
            <person name="Wu L."/>
            <person name="Ma J."/>
        </authorList>
    </citation>
    <scope>NUCLEOTIDE SEQUENCE [LARGE SCALE GENOMIC DNA]</scope>
    <source>
        <strain evidence="8">CCUG 62945</strain>
    </source>
</reference>